<keyword evidence="2" id="KW-0479">Metal-binding</keyword>
<dbReference type="PROSITE" id="PS00086">
    <property type="entry name" value="CYTOCHROME_P450"/>
    <property type="match status" value="1"/>
</dbReference>
<dbReference type="Pfam" id="PF00067">
    <property type="entry name" value="p450"/>
    <property type="match status" value="1"/>
</dbReference>
<name>A0ABY7TKL2_9SPHN</name>
<gene>
    <name evidence="3" type="ORF">PQ455_00630</name>
</gene>
<evidence type="ECO:0000256" key="1">
    <source>
        <dbReference type="ARBA" id="ARBA00010617"/>
    </source>
</evidence>
<evidence type="ECO:0000313" key="4">
    <source>
        <dbReference type="Proteomes" id="UP001220395"/>
    </source>
</evidence>
<evidence type="ECO:0000256" key="2">
    <source>
        <dbReference type="RuleBase" id="RU000461"/>
    </source>
</evidence>
<dbReference type="InterPro" id="IPR001128">
    <property type="entry name" value="Cyt_P450"/>
</dbReference>
<dbReference type="Proteomes" id="UP001220395">
    <property type="component" value="Chromosome"/>
</dbReference>
<proteinExistence type="inferred from homology"/>
<dbReference type="PRINTS" id="PR00359">
    <property type="entry name" value="BP450"/>
</dbReference>
<organism evidence="3 4">
    <name type="scientific">Sphingomonas naphthae</name>
    <dbReference type="NCBI Taxonomy" id="1813468"/>
    <lineage>
        <taxon>Bacteria</taxon>
        <taxon>Pseudomonadati</taxon>
        <taxon>Pseudomonadota</taxon>
        <taxon>Alphaproteobacteria</taxon>
        <taxon>Sphingomonadales</taxon>
        <taxon>Sphingomonadaceae</taxon>
        <taxon>Sphingomonas</taxon>
    </lineage>
</organism>
<keyword evidence="2" id="KW-0560">Oxidoreductase</keyword>
<dbReference type="SUPFAM" id="SSF48264">
    <property type="entry name" value="Cytochrome P450"/>
    <property type="match status" value="1"/>
</dbReference>
<keyword evidence="2" id="KW-0408">Iron</keyword>
<sequence>MATLITAPSRPKIPDDIAQIVIAPKSYADDKVIYPAFKWLRENMPLGIAEVDGYDPLWIVTKNADIKLIERDAKLFHSGDHNAVLTTQAGDAFTRSMNNGSLRVISSLTYMDPPEHGAFRSITSNWFLPGRISKLEEQIRVLARRSVDHLLSFDGECDFVQDFALHYPLRVIMTLFGVPPEDEPRMLKLTQEFFGVHDPEEQRPEMIDDPVAAAKMWYASLQDFYGYFDDLSAERRRNPTDDLLSLIANSQVNGKPIPREEANGYYVAIATAGHDTTSSTTAGGMHGMASFAGQFDIVKADPAMIKPMIEEALRWACPVKHFMRNATADTEVRGQSIGAMDRLMMCYPSGCRDEDVFTDPDTFDVRRTPNSHIAFGFGPHMCLGQHLAKLEMRVLFEELMPHLESVELAGAPKMVETNFVGGYKKLPIRFRKK</sequence>
<accession>A0ABY7TKL2</accession>
<comment type="similarity">
    <text evidence="1 2">Belongs to the cytochrome P450 family.</text>
</comment>
<dbReference type="CDD" id="cd11033">
    <property type="entry name" value="CYP142-like"/>
    <property type="match status" value="1"/>
</dbReference>
<dbReference type="InterPro" id="IPR017972">
    <property type="entry name" value="Cyt_P450_CS"/>
</dbReference>
<dbReference type="PANTHER" id="PTHR46696">
    <property type="entry name" value="P450, PUTATIVE (EUROFUNG)-RELATED"/>
    <property type="match status" value="1"/>
</dbReference>
<dbReference type="Gene3D" id="1.10.630.10">
    <property type="entry name" value="Cytochrome P450"/>
    <property type="match status" value="1"/>
</dbReference>
<evidence type="ECO:0000313" key="3">
    <source>
        <dbReference type="EMBL" id="WCT73771.1"/>
    </source>
</evidence>
<keyword evidence="2" id="KW-0503">Monooxygenase</keyword>
<dbReference type="PANTHER" id="PTHR46696:SF1">
    <property type="entry name" value="CYTOCHROME P450 YJIB-RELATED"/>
    <property type="match status" value="1"/>
</dbReference>
<dbReference type="RefSeq" id="WP_273688270.1">
    <property type="nucleotide sequence ID" value="NZ_CP117411.1"/>
</dbReference>
<reference evidence="3 4" key="1">
    <citation type="submission" date="2023-02" db="EMBL/GenBank/DDBJ databases">
        <title>Genome sequence of Sphingomonas naphthae.</title>
        <authorList>
            <person name="Kim S."/>
            <person name="Heo J."/>
            <person name="Kwon S.-W."/>
        </authorList>
    </citation>
    <scope>NUCLEOTIDE SEQUENCE [LARGE SCALE GENOMIC DNA]</scope>
    <source>
        <strain evidence="3 4">KACC 18716</strain>
    </source>
</reference>
<keyword evidence="2" id="KW-0349">Heme</keyword>
<keyword evidence="4" id="KW-1185">Reference proteome</keyword>
<dbReference type="PRINTS" id="PR00385">
    <property type="entry name" value="P450"/>
</dbReference>
<protein>
    <submittedName>
        <fullName evidence="3">Cytochrome P450</fullName>
    </submittedName>
</protein>
<dbReference type="EMBL" id="CP117411">
    <property type="protein sequence ID" value="WCT73771.1"/>
    <property type="molecule type" value="Genomic_DNA"/>
</dbReference>
<dbReference type="InterPro" id="IPR002397">
    <property type="entry name" value="Cyt_P450_B"/>
</dbReference>
<dbReference type="InterPro" id="IPR036396">
    <property type="entry name" value="Cyt_P450_sf"/>
</dbReference>